<dbReference type="InterPro" id="IPR027392">
    <property type="entry name" value="TF_Znf"/>
</dbReference>
<evidence type="ECO:0000313" key="3">
    <source>
        <dbReference type="EMBL" id="GAA0624686.1"/>
    </source>
</evidence>
<sequence length="107" mass="12907">MTALTCPKCQAEMRSYERNGVTIDQCADCRGIFLDRGELERLIDAEAGYYEKQAREPERPRQPEPRYQGPRDEERRYDERKYDTDEHKYYGGYRKKKRHSFLSELFD</sequence>
<feature type="region of interest" description="Disordered" evidence="1">
    <location>
        <begin position="49"/>
        <end position="81"/>
    </location>
</feature>
<protein>
    <submittedName>
        <fullName evidence="3">Zf-TFIIB domain-containing protein</fullName>
    </submittedName>
</protein>
<feature type="compositionally biased region" description="Basic and acidic residues" evidence="1">
    <location>
        <begin position="52"/>
        <end position="81"/>
    </location>
</feature>
<dbReference type="Proteomes" id="UP001500957">
    <property type="component" value="Unassembled WGS sequence"/>
</dbReference>
<dbReference type="EMBL" id="BAAAHE010000024">
    <property type="protein sequence ID" value="GAA0624686.1"/>
    <property type="molecule type" value="Genomic_DNA"/>
</dbReference>
<reference evidence="3 4" key="1">
    <citation type="journal article" date="2019" name="Int. J. Syst. Evol. Microbiol.">
        <title>The Global Catalogue of Microorganisms (GCM) 10K type strain sequencing project: providing services to taxonomists for standard genome sequencing and annotation.</title>
        <authorList>
            <consortium name="The Broad Institute Genomics Platform"/>
            <consortium name="The Broad Institute Genome Sequencing Center for Infectious Disease"/>
            <person name="Wu L."/>
            <person name="Ma J."/>
        </authorList>
    </citation>
    <scope>NUCLEOTIDE SEQUENCE [LARGE SCALE GENOMIC DNA]</scope>
    <source>
        <strain evidence="3 4">JCM 10671</strain>
    </source>
</reference>
<feature type="domain" description="Transcription factor zinc-finger" evidence="2">
    <location>
        <begin position="5"/>
        <end position="44"/>
    </location>
</feature>
<evidence type="ECO:0000313" key="4">
    <source>
        <dbReference type="Proteomes" id="UP001500957"/>
    </source>
</evidence>
<organism evidence="3 4">
    <name type="scientific">Sporichthya brevicatena</name>
    <dbReference type="NCBI Taxonomy" id="171442"/>
    <lineage>
        <taxon>Bacteria</taxon>
        <taxon>Bacillati</taxon>
        <taxon>Actinomycetota</taxon>
        <taxon>Actinomycetes</taxon>
        <taxon>Sporichthyales</taxon>
        <taxon>Sporichthyaceae</taxon>
        <taxon>Sporichthya</taxon>
    </lineage>
</organism>
<keyword evidence="4" id="KW-1185">Reference proteome</keyword>
<name>A0ABN1GZL3_9ACTN</name>
<evidence type="ECO:0000259" key="2">
    <source>
        <dbReference type="Pfam" id="PF13453"/>
    </source>
</evidence>
<proteinExistence type="predicted"/>
<dbReference type="Pfam" id="PF13453">
    <property type="entry name" value="Zn_ribbon_TFIIB"/>
    <property type="match status" value="1"/>
</dbReference>
<comment type="caution">
    <text evidence="3">The sequence shown here is derived from an EMBL/GenBank/DDBJ whole genome shotgun (WGS) entry which is preliminary data.</text>
</comment>
<dbReference type="RefSeq" id="WP_344606090.1">
    <property type="nucleotide sequence ID" value="NZ_BAAAHE010000024.1"/>
</dbReference>
<gene>
    <name evidence="3" type="ORF">GCM10009547_29820</name>
</gene>
<evidence type="ECO:0000256" key="1">
    <source>
        <dbReference type="SAM" id="MobiDB-lite"/>
    </source>
</evidence>
<accession>A0ABN1GZL3</accession>